<feature type="region of interest" description="Disordered" evidence="1">
    <location>
        <begin position="42"/>
        <end position="72"/>
    </location>
</feature>
<gene>
    <name evidence="3" type="ORF">C1SCF055_LOCUS38286</name>
</gene>
<feature type="domain" description="SAP" evidence="2">
    <location>
        <begin position="11"/>
        <end position="45"/>
    </location>
</feature>
<reference evidence="3" key="1">
    <citation type="submission" date="2022-10" db="EMBL/GenBank/DDBJ databases">
        <authorList>
            <person name="Chen Y."/>
            <person name="Dougan E. K."/>
            <person name="Chan C."/>
            <person name="Rhodes N."/>
            <person name="Thang M."/>
        </authorList>
    </citation>
    <scope>NUCLEOTIDE SEQUENCE</scope>
</reference>
<dbReference type="PROSITE" id="PS50800">
    <property type="entry name" value="SAP"/>
    <property type="match status" value="1"/>
</dbReference>
<dbReference type="SUPFAM" id="SSF68906">
    <property type="entry name" value="SAP domain"/>
    <property type="match status" value="1"/>
</dbReference>
<reference evidence="4" key="2">
    <citation type="submission" date="2024-04" db="EMBL/GenBank/DDBJ databases">
        <authorList>
            <person name="Chen Y."/>
            <person name="Shah S."/>
            <person name="Dougan E. K."/>
            <person name="Thang M."/>
            <person name="Chan C."/>
        </authorList>
    </citation>
    <scope>NUCLEOTIDE SEQUENCE [LARGE SCALE GENOMIC DNA]</scope>
</reference>
<dbReference type="SMART" id="SM00513">
    <property type="entry name" value="SAP"/>
    <property type="match status" value="1"/>
</dbReference>
<name>A0A9P1DNC1_9DINO</name>
<proteinExistence type="predicted"/>
<sequence length="319" mass="34409">MSPKRAQPAEVDNLTAVQLRKKAKEQGLVTTGSKQDLIARLKAAKKRPAPKAAAEPAAKRGRKSHEEVKPAEAAAAQDLKAALGLSAAAARRLAALLQTLSKTELRRRLKILQSPPALARCRRPGQLAAGAPAIGAPGPTPGTLFGLPADSGRAALSCLNLADHNSLRAVCHATRSLVDFEICRLAAGFTYKAELFDARRVTCTRSGRVMSNGDSGRSRRFLGFLTRHAKLLQQLDVRHAPIDALESKILRLAIPCMQHLTEIVLPTEGWSSHADRQRLLSAIPRSVIVKWSKTKRSPNKETSNESQPSKLNADQPVAP</sequence>
<dbReference type="AlphaFoldDB" id="A0A9P1DNC1"/>
<dbReference type="Proteomes" id="UP001152797">
    <property type="component" value="Unassembled WGS sequence"/>
</dbReference>
<comment type="caution">
    <text evidence="3">The sequence shown here is derived from an EMBL/GenBank/DDBJ whole genome shotgun (WGS) entry which is preliminary data.</text>
</comment>
<dbReference type="Gene3D" id="1.10.720.30">
    <property type="entry name" value="SAP domain"/>
    <property type="match status" value="1"/>
</dbReference>
<keyword evidence="5" id="KW-1185">Reference proteome</keyword>
<dbReference type="InterPro" id="IPR003034">
    <property type="entry name" value="SAP_dom"/>
</dbReference>
<dbReference type="EMBL" id="CAMXCT030005791">
    <property type="protein sequence ID" value="CAL4800608.1"/>
    <property type="molecule type" value="Genomic_DNA"/>
</dbReference>
<dbReference type="InterPro" id="IPR036361">
    <property type="entry name" value="SAP_dom_sf"/>
</dbReference>
<accession>A0A9P1DNC1</accession>
<evidence type="ECO:0000313" key="4">
    <source>
        <dbReference type="EMBL" id="CAL1166671.1"/>
    </source>
</evidence>
<protein>
    <recommendedName>
        <fullName evidence="2">SAP domain-containing protein</fullName>
    </recommendedName>
</protein>
<dbReference type="EMBL" id="CAMXCT020005791">
    <property type="protein sequence ID" value="CAL1166671.1"/>
    <property type="molecule type" value="Genomic_DNA"/>
</dbReference>
<dbReference type="Pfam" id="PF02037">
    <property type="entry name" value="SAP"/>
    <property type="match status" value="1"/>
</dbReference>
<dbReference type="OrthoDB" id="6270329at2759"/>
<evidence type="ECO:0000259" key="2">
    <source>
        <dbReference type="PROSITE" id="PS50800"/>
    </source>
</evidence>
<dbReference type="EMBL" id="CAMXCT010005791">
    <property type="protein sequence ID" value="CAI4013296.1"/>
    <property type="molecule type" value="Genomic_DNA"/>
</dbReference>
<feature type="region of interest" description="Disordered" evidence="1">
    <location>
        <begin position="291"/>
        <end position="319"/>
    </location>
</feature>
<evidence type="ECO:0000313" key="3">
    <source>
        <dbReference type="EMBL" id="CAI4013296.1"/>
    </source>
</evidence>
<organism evidence="3">
    <name type="scientific">Cladocopium goreaui</name>
    <dbReference type="NCBI Taxonomy" id="2562237"/>
    <lineage>
        <taxon>Eukaryota</taxon>
        <taxon>Sar</taxon>
        <taxon>Alveolata</taxon>
        <taxon>Dinophyceae</taxon>
        <taxon>Suessiales</taxon>
        <taxon>Symbiodiniaceae</taxon>
        <taxon>Cladocopium</taxon>
    </lineage>
</organism>
<evidence type="ECO:0000313" key="5">
    <source>
        <dbReference type="Proteomes" id="UP001152797"/>
    </source>
</evidence>
<evidence type="ECO:0000256" key="1">
    <source>
        <dbReference type="SAM" id="MobiDB-lite"/>
    </source>
</evidence>